<name>A0A0H1B8B1_9EURO</name>
<evidence type="ECO:0000313" key="2">
    <source>
        <dbReference type="Proteomes" id="UP000053573"/>
    </source>
</evidence>
<evidence type="ECO:0000313" key="1">
    <source>
        <dbReference type="EMBL" id="KLJ05486.1"/>
    </source>
</evidence>
<dbReference type="STRING" id="2060906.A0A0H1B8B1"/>
<dbReference type="EMBL" id="LDEV01003612">
    <property type="protein sequence ID" value="KLJ05486.1"/>
    <property type="molecule type" value="Genomic_DNA"/>
</dbReference>
<proteinExistence type="predicted"/>
<accession>A0A0H1B8B1</accession>
<feature type="non-terminal residue" evidence="1">
    <location>
        <position position="1"/>
    </location>
</feature>
<gene>
    <name evidence="1" type="ORF">EMPG_11020</name>
</gene>
<keyword evidence="2" id="KW-1185">Reference proteome</keyword>
<organism evidence="1 2">
    <name type="scientific">Blastomyces silverae</name>
    <dbReference type="NCBI Taxonomy" id="2060906"/>
    <lineage>
        <taxon>Eukaryota</taxon>
        <taxon>Fungi</taxon>
        <taxon>Dikarya</taxon>
        <taxon>Ascomycota</taxon>
        <taxon>Pezizomycotina</taxon>
        <taxon>Eurotiomycetes</taxon>
        <taxon>Eurotiomycetidae</taxon>
        <taxon>Onygenales</taxon>
        <taxon>Ajellomycetaceae</taxon>
        <taxon>Blastomyces</taxon>
    </lineage>
</organism>
<dbReference type="AlphaFoldDB" id="A0A0H1B8B1"/>
<reference evidence="2" key="1">
    <citation type="journal article" date="2015" name="PLoS Genet.">
        <title>The dynamic genome and transcriptome of the human fungal pathogen Blastomyces and close relative Emmonsia.</title>
        <authorList>
            <person name="Munoz J.F."/>
            <person name="Gauthier G.M."/>
            <person name="Desjardins C.A."/>
            <person name="Gallo J.E."/>
            <person name="Holder J."/>
            <person name="Sullivan T.D."/>
            <person name="Marty A.J."/>
            <person name="Carmen J.C."/>
            <person name="Chen Z."/>
            <person name="Ding L."/>
            <person name="Gujja S."/>
            <person name="Magrini V."/>
            <person name="Misas E."/>
            <person name="Mitreva M."/>
            <person name="Priest M."/>
            <person name="Saif S."/>
            <person name="Whiston E.A."/>
            <person name="Young S."/>
            <person name="Zeng Q."/>
            <person name="Goldman W.E."/>
            <person name="Mardis E.R."/>
            <person name="Taylor J.W."/>
            <person name="McEwen J.G."/>
            <person name="Clay O.K."/>
            <person name="Klein B.S."/>
            <person name="Cuomo C.A."/>
        </authorList>
    </citation>
    <scope>NUCLEOTIDE SEQUENCE [LARGE SCALE GENOMIC DNA]</scope>
    <source>
        <strain evidence="2">UAMH 139</strain>
    </source>
</reference>
<dbReference type="Proteomes" id="UP000053573">
    <property type="component" value="Unassembled WGS sequence"/>
</dbReference>
<protein>
    <submittedName>
        <fullName evidence="1">Uncharacterized protein</fullName>
    </submittedName>
</protein>
<sequence length="56" mass="6290">ISHNICCSTVLQLYKKTSTLHLSLSKSSVSEISEISVNDEMKKMNEKDIETQSEDS</sequence>
<comment type="caution">
    <text evidence="1">The sequence shown here is derived from an EMBL/GenBank/DDBJ whole genome shotgun (WGS) entry which is preliminary data.</text>
</comment>